<accession>A0ABP9MPX5</accession>
<gene>
    <name evidence="1" type="ORF">GCM10023210_34940</name>
</gene>
<evidence type="ECO:0000313" key="2">
    <source>
        <dbReference type="Proteomes" id="UP001500353"/>
    </source>
</evidence>
<organism evidence="1 2">
    <name type="scientific">Chryseobacterium ginsengisoli</name>
    <dbReference type="NCBI Taxonomy" id="363853"/>
    <lineage>
        <taxon>Bacteria</taxon>
        <taxon>Pseudomonadati</taxon>
        <taxon>Bacteroidota</taxon>
        <taxon>Flavobacteriia</taxon>
        <taxon>Flavobacteriales</taxon>
        <taxon>Weeksellaceae</taxon>
        <taxon>Chryseobacterium group</taxon>
        <taxon>Chryseobacterium</taxon>
    </lineage>
</organism>
<keyword evidence="2" id="KW-1185">Reference proteome</keyword>
<dbReference type="RefSeq" id="WP_345206957.1">
    <property type="nucleotide sequence ID" value="NZ_BAABHX010000006.1"/>
</dbReference>
<evidence type="ECO:0000313" key="1">
    <source>
        <dbReference type="EMBL" id="GAA5098596.1"/>
    </source>
</evidence>
<name>A0ABP9MPX5_9FLAO</name>
<comment type="caution">
    <text evidence="1">The sequence shown here is derived from an EMBL/GenBank/DDBJ whole genome shotgun (WGS) entry which is preliminary data.</text>
</comment>
<dbReference type="EMBL" id="BAABHX010000006">
    <property type="protein sequence ID" value="GAA5098596.1"/>
    <property type="molecule type" value="Genomic_DNA"/>
</dbReference>
<reference evidence="2" key="1">
    <citation type="journal article" date="2019" name="Int. J. Syst. Evol. Microbiol.">
        <title>The Global Catalogue of Microorganisms (GCM) 10K type strain sequencing project: providing services to taxonomists for standard genome sequencing and annotation.</title>
        <authorList>
            <consortium name="The Broad Institute Genomics Platform"/>
            <consortium name="The Broad Institute Genome Sequencing Center for Infectious Disease"/>
            <person name="Wu L."/>
            <person name="Ma J."/>
        </authorList>
    </citation>
    <scope>NUCLEOTIDE SEQUENCE [LARGE SCALE GENOMIC DNA]</scope>
    <source>
        <strain evidence="2">JCM 18019</strain>
    </source>
</reference>
<sequence length="81" mass="9546">MGLPLFIYDKATYQKIDSIRNSYGIHAKNTGCTVDYIENKGRDKYDEMVMPFLEKRNGKGWHKKMLDNIDKLKKVELHPQK</sequence>
<proteinExistence type="predicted"/>
<dbReference type="Proteomes" id="UP001500353">
    <property type="component" value="Unassembled WGS sequence"/>
</dbReference>
<protein>
    <submittedName>
        <fullName evidence="1">Uncharacterized protein</fullName>
    </submittedName>
</protein>